<keyword evidence="9" id="KW-0479">Metal-binding</keyword>
<evidence type="ECO:0000256" key="3">
    <source>
        <dbReference type="ARBA" id="ARBA00004922"/>
    </source>
</evidence>
<dbReference type="EMBL" id="BGPR01015312">
    <property type="protein sequence ID" value="GBN68761.1"/>
    <property type="molecule type" value="Genomic_DNA"/>
</dbReference>
<comment type="subcellular location">
    <subcellularLocation>
        <location evidence="2">Golgi apparatus membrane</location>
        <topology evidence="2">Single-pass type II membrane protein</topology>
    </subcellularLocation>
</comment>
<dbReference type="EMBL" id="BGPR01015324">
    <property type="protein sequence ID" value="GBN68798.1"/>
    <property type="molecule type" value="Genomic_DNA"/>
</dbReference>
<dbReference type="GO" id="GO:0035269">
    <property type="term" value="P:protein O-linked glycosylation via mannose"/>
    <property type="evidence" value="ECO:0007669"/>
    <property type="project" value="TreeGrafter"/>
</dbReference>
<evidence type="ECO:0000313" key="23">
    <source>
        <dbReference type="EMBL" id="GBN68836.1"/>
    </source>
</evidence>
<keyword evidence="10" id="KW-0735">Signal-anchor</keyword>
<evidence type="ECO:0000256" key="7">
    <source>
        <dbReference type="ARBA" id="ARBA00022679"/>
    </source>
</evidence>
<evidence type="ECO:0000256" key="4">
    <source>
        <dbReference type="ARBA" id="ARBA00008539"/>
    </source>
</evidence>
<keyword evidence="14" id="KW-0325">Glycoprotein</keyword>
<evidence type="ECO:0000313" key="25">
    <source>
        <dbReference type="Proteomes" id="UP000499080"/>
    </source>
</evidence>
<evidence type="ECO:0000256" key="8">
    <source>
        <dbReference type="ARBA" id="ARBA00022692"/>
    </source>
</evidence>
<evidence type="ECO:0000256" key="2">
    <source>
        <dbReference type="ARBA" id="ARBA00004323"/>
    </source>
</evidence>
<name>A0A4Y2R035_ARAVE</name>
<keyword evidence="13" id="KW-0472">Membrane</keyword>
<evidence type="ECO:0000256" key="11">
    <source>
        <dbReference type="ARBA" id="ARBA00022989"/>
    </source>
</evidence>
<evidence type="ECO:0000256" key="17">
    <source>
        <dbReference type="ARBA" id="ARBA00032175"/>
    </source>
</evidence>
<dbReference type="GO" id="GO:0015020">
    <property type="term" value="F:glucuronosyltransferase activity"/>
    <property type="evidence" value="ECO:0007669"/>
    <property type="project" value="InterPro"/>
</dbReference>
<keyword evidence="6" id="KW-0328">Glycosyltransferase</keyword>
<comment type="catalytic activity">
    <reaction evidence="20">
        <text>3-O-[beta-D-Xyl-(1-&gt;4)-Rib-ol-P-Rib-ol-P-3-beta-D-GalNAc-(1-&gt;3)-beta-D-GlcNAc-(1-&gt;4)-(O-6-P-alpha-D-Man)]-Thr-[protein] + UDP-alpha-D-glucuronate = 3-O-[beta-D-GlcA-(1-&gt;3)-beta-D-Xyl-(1-&gt;4)-Rib-ol-P-Rib-ol-P-3-beta-D-GalNAc-(1-&gt;3)-beta-D-GlcNAc-(1-&gt;4)-(O-6-P-alpha-D-Man)]-Thr-[protein] + UDP + H(+)</text>
        <dbReference type="Rhea" id="RHEA:46860"/>
        <dbReference type="Rhea" id="RHEA-COMP:15023"/>
        <dbReference type="Rhea" id="RHEA-COMP:17482"/>
        <dbReference type="ChEBI" id="CHEBI:15378"/>
        <dbReference type="ChEBI" id="CHEBI:58052"/>
        <dbReference type="ChEBI" id="CHEBI:58223"/>
        <dbReference type="ChEBI" id="CHEBI:142405"/>
        <dbReference type="ChEBI" id="CHEBI:177336"/>
    </reaction>
</comment>
<evidence type="ECO:0000256" key="18">
    <source>
        <dbReference type="ARBA" id="ARBA00032181"/>
    </source>
</evidence>
<keyword evidence="25" id="KW-1185">Reference proteome</keyword>
<keyword evidence="11" id="KW-1133">Transmembrane helix</keyword>
<dbReference type="InterPro" id="IPR043189">
    <property type="entry name" value="B4GAT1"/>
</dbReference>
<dbReference type="UniPathway" id="UPA00378"/>
<dbReference type="Pfam" id="PF13896">
    <property type="entry name" value="Glyco_transf_49"/>
    <property type="match status" value="1"/>
</dbReference>
<evidence type="ECO:0000256" key="20">
    <source>
        <dbReference type="ARBA" id="ARBA00047852"/>
    </source>
</evidence>
<keyword evidence="15" id="KW-0464">Manganese</keyword>
<evidence type="ECO:0000256" key="10">
    <source>
        <dbReference type="ARBA" id="ARBA00022968"/>
    </source>
</evidence>
<keyword evidence="7" id="KW-0808">Transferase</keyword>
<sequence length="93" mass="10871">MVPTRRRPSAQGIKCPTVHSGHIPATSHRVCELHVSGYKFSVLNNAFIVHRGLKTPNSFHKDKETDQEKNRQLFRQFKFELKEKYPDSSRKCY</sequence>
<evidence type="ECO:0000256" key="19">
    <source>
        <dbReference type="ARBA" id="ARBA00033291"/>
    </source>
</evidence>
<evidence type="ECO:0000256" key="9">
    <source>
        <dbReference type="ARBA" id="ARBA00022723"/>
    </source>
</evidence>
<evidence type="ECO:0000256" key="13">
    <source>
        <dbReference type="ARBA" id="ARBA00023136"/>
    </source>
</evidence>
<evidence type="ECO:0000256" key="12">
    <source>
        <dbReference type="ARBA" id="ARBA00023034"/>
    </source>
</evidence>
<dbReference type="EMBL" id="BGPR01015340">
    <property type="protein sequence ID" value="GBN68845.1"/>
    <property type="molecule type" value="Genomic_DNA"/>
</dbReference>
<keyword evidence="8" id="KW-0812">Transmembrane</keyword>
<evidence type="ECO:0000256" key="16">
    <source>
        <dbReference type="ARBA" id="ARBA00030723"/>
    </source>
</evidence>
<evidence type="ECO:0000313" key="24">
    <source>
        <dbReference type="EMBL" id="GBN68845.1"/>
    </source>
</evidence>
<keyword evidence="12" id="KW-0333">Golgi apparatus</keyword>
<evidence type="ECO:0000313" key="21">
    <source>
        <dbReference type="EMBL" id="GBN68761.1"/>
    </source>
</evidence>
<evidence type="ECO:0000313" key="22">
    <source>
        <dbReference type="EMBL" id="GBN68798.1"/>
    </source>
</evidence>
<dbReference type="AlphaFoldDB" id="A0A4Y2R035"/>
<accession>A0A4Y2R035</accession>
<evidence type="ECO:0000256" key="6">
    <source>
        <dbReference type="ARBA" id="ARBA00022676"/>
    </source>
</evidence>
<comment type="caution">
    <text evidence="23">The sequence shown here is derived from an EMBL/GenBank/DDBJ whole genome shotgun (WGS) entry which is preliminary data.</text>
</comment>
<reference evidence="23 25" key="1">
    <citation type="journal article" date="2019" name="Sci. Rep.">
        <title>Orb-weaving spider Araneus ventricosus genome elucidates the spidroin gene catalogue.</title>
        <authorList>
            <person name="Kono N."/>
            <person name="Nakamura H."/>
            <person name="Ohtoshi R."/>
            <person name="Moran D.A.P."/>
            <person name="Shinohara A."/>
            <person name="Yoshida Y."/>
            <person name="Fujiwara M."/>
            <person name="Mori M."/>
            <person name="Tomita M."/>
            <person name="Arakawa K."/>
        </authorList>
    </citation>
    <scope>NUCLEOTIDE SEQUENCE [LARGE SCALE GENOMIC DNA]</scope>
</reference>
<dbReference type="OrthoDB" id="9974378at2759"/>
<protein>
    <recommendedName>
        <fullName evidence="5">Beta-1,4-glucuronyltransferase 1</fullName>
    </recommendedName>
    <alternativeName>
        <fullName evidence="16">I-beta-1,3-N-acetylglucosaminyltransferase</fullName>
    </alternativeName>
    <alternativeName>
        <fullName evidence="19">N-acetyllactosaminide beta-1,3-N-acetylglucosaminyltransferase</fullName>
    </alternativeName>
    <alternativeName>
        <fullName evidence="17">Poly-N-acetyllactosamine extension enzyme</fullName>
    </alternativeName>
    <alternativeName>
        <fullName evidence="18">UDP-GlcNAc:betaGal beta-1,3-N-acetylglucosaminyltransferase 1</fullName>
    </alternativeName>
</protein>
<dbReference type="GO" id="GO:0046872">
    <property type="term" value="F:metal ion binding"/>
    <property type="evidence" value="ECO:0007669"/>
    <property type="project" value="UniProtKB-KW"/>
</dbReference>
<comment type="similarity">
    <text evidence="4">Belongs to the glycosyltransferase 49 family.</text>
</comment>
<evidence type="ECO:0000256" key="5">
    <source>
        <dbReference type="ARBA" id="ARBA00017962"/>
    </source>
</evidence>
<evidence type="ECO:0000256" key="1">
    <source>
        <dbReference type="ARBA" id="ARBA00001936"/>
    </source>
</evidence>
<dbReference type="Proteomes" id="UP000499080">
    <property type="component" value="Unassembled WGS sequence"/>
</dbReference>
<dbReference type="EMBL" id="BGPR01015336">
    <property type="protein sequence ID" value="GBN68836.1"/>
    <property type="molecule type" value="Genomic_DNA"/>
</dbReference>
<dbReference type="PANTHER" id="PTHR46420">
    <property type="entry name" value="BETA-1,4-GLUCURONYLTRANSFERASE 1"/>
    <property type="match status" value="1"/>
</dbReference>
<gene>
    <name evidence="21" type="ORF">AVEN_124168_1</name>
    <name evidence="23" type="ORF">AVEN_145961_1</name>
    <name evidence="22" type="ORF">AVEN_4286_1</name>
    <name evidence="24" type="ORF">AVEN_78391_1</name>
</gene>
<organism evidence="23 25">
    <name type="scientific">Araneus ventricosus</name>
    <name type="common">Orbweaver spider</name>
    <name type="synonym">Epeira ventricosa</name>
    <dbReference type="NCBI Taxonomy" id="182803"/>
    <lineage>
        <taxon>Eukaryota</taxon>
        <taxon>Metazoa</taxon>
        <taxon>Ecdysozoa</taxon>
        <taxon>Arthropoda</taxon>
        <taxon>Chelicerata</taxon>
        <taxon>Arachnida</taxon>
        <taxon>Araneae</taxon>
        <taxon>Araneomorphae</taxon>
        <taxon>Entelegynae</taxon>
        <taxon>Araneoidea</taxon>
        <taxon>Araneidae</taxon>
        <taxon>Araneus</taxon>
    </lineage>
</organism>
<dbReference type="PANTHER" id="PTHR46420:SF1">
    <property type="entry name" value="BETA-1,4-GLUCURONYLTRANSFERASE 1"/>
    <property type="match status" value="1"/>
</dbReference>
<comment type="pathway">
    <text evidence="3">Protein modification; protein glycosylation.</text>
</comment>
<comment type="cofactor">
    <cofactor evidence="1">
        <name>Mn(2+)</name>
        <dbReference type="ChEBI" id="CHEBI:29035"/>
    </cofactor>
</comment>
<dbReference type="GO" id="GO:0000139">
    <property type="term" value="C:Golgi membrane"/>
    <property type="evidence" value="ECO:0007669"/>
    <property type="project" value="UniProtKB-SubCell"/>
</dbReference>
<evidence type="ECO:0000256" key="15">
    <source>
        <dbReference type="ARBA" id="ARBA00023211"/>
    </source>
</evidence>
<proteinExistence type="inferred from homology"/>
<evidence type="ECO:0000256" key="14">
    <source>
        <dbReference type="ARBA" id="ARBA00023180"/>
    </source>
</evidence>